<comment type="caution">
    <text evidence="6">The sequence shown here is derived from an EMBL/GenBank/DDBJ whole genome shotgun (WGS) entry which is preliminary data.</text>
</comment>
<dbReference type="PANTHER" id="PTHR43630:SF1">
    <property type="entry name" value="POLY-BETA-1,6-N-ACETYL-D-GLUCOSAMINE SYNTHASE"/>
    <property type="match status" value="1"/>
</dbReference>
<evidence type="ECO:0000259" key="5">
    <source>
        <dbReference type="Pfam" id="PF00535"/>
    </source>
</evidence>
<evidence type="ECO:0000256" key="3">
    <source>
        <dbReference type="ARBA" id="ARBA00022679"/>
    </source>
</evidence>
<dbReference type="InterPro" id="IPR001173">
    <property type="entry name" value="Glyco_trans_2-like"/>
</dbReference>
<comment type="similarity">
    <text evidence="1">Belongs to the glycosyltransferase 2 family.</text>
</comment>
<dbReference type="GO" id="GO:0016757">
    <property type="term" value="F:glycosyltransferase activity"/>
    <property type="evidence" value="ECO:0007669"/>
    <property type="project" value="UniProtKB-KW"/>
</dbReference>
<dbReference type="InterPro" id="IPR029044">
    <property type="entry name" value="Nucleotide-diphossugar_trans"/>
</dbReference>
<keyword evidence="4" id="KW-0472">Membrane</keyword>
<dbReference type="EMBL" id="JBFPJR010000005">
    <property type="protein sequence ID" value="MEX0426794.1"/>
    <property type="molecule type" value="Genomic_DNA"/>
</dbReference>
<keyword evidence="3 6" id="KW-0808">Transferase</keyword>
<feature type="domain" description="Glycosyltransferase 2-like" evidence="5">
    <location>
        <begin position="55"/>
        <end position="214"/>
    </location>
</feature>
<keyword evidence="2 6" id="KW-0328">Glycosyltransferase</keyword>
<organism evidence="6 7">
    <name type="scientific">Nocardioides eburneus</name>
    <dbReference type="NCBI Taxonomy" id="3231482"/>
    <lineage>
        <taxon>Bacteria</taxon>
        <taxon>Bacillati</taxon>
        <taxon>Actinomycetota</taxon>
        <taxon>Actinomycetes</taxon>
        <taxon>Propionibacteriales</taxon>
        <taxon>Nocardioidaceae</taxon>
        <taxon>Nocardioides</taxon>
    </lineage>
</organism>
<dbReference type="Proteomes" id="UP001556631">
    <property type="component" value="Unassembled WGS sequence"/>
</dbReference>
<feature type="transmembrane region" description="Helical" evidence="4">
    <location>
        <begin position="347"/>
        <end position="364"/>
    </location>
</feature>
<accession>A0ABV3SYP7</accession>
<dbReference type="PANTHER" id="PTHR43630">
    <property type="entry name" value="POLY-BETA-1,6-N-ACETYL-D-GLUCOSAMINE SYNTHASE"/>
    <property type="match status" value="1"/>
</dbReference>
<dbReference type="EC" id="2.4.-.-" evidence="6"/>
<evidence type="ECO:0000256" key="4">
    <source>
        <dbReference type="SAM" id="Phobius"/>
    </source>
</evidence>
<name>A0ABV3SYP7_9ACTN</name>
<evidence type="ECO:0000256" key="1">
    <source>
        <dbReference type="ARBA" id="ARBA00006739"/>
    </source>
</evidence>
<dbReference type="Pfam" id="PF00535">
    <property type="entry name" value="Glycos_transf_2"/>
    <property type="match status" value="1"/>
</dbReference>
<evidence type="ECO:0000256" key="2">
    <source>
        <dbReference type="ARBA" id="ARBA00022676"/>
    </source>
</evidence>
<feature type="transmembrane region" description="Helical" evidence="4">
    <location>
        <begin position="296"/>
        <end position="316"/>
    </location>
</feature>
<gene>
    <name evidence="6" type="ORF">AB3X52_04105</name>
</gene>
<dbReference type="Gene3D" id="3.90.550.10">
    <property type="entry name" value="Spore Coat Polysaccharide Biosynthesis Protein SpsA, Chain A"/>
    <property type="match status" value="1"/>
</dbReference>
<protein>
    <submittedName>
        <fullName evidence="6">Glycosyltransferase</fullName>
        <ecNumber evidence="6">2.4.-.-</ecNumber>
    </submittedName>
</protein>
<keyword evidence="7" id="KW-1185">Reference proteome</keyword>
<proteinExistence type="inferred from homology"/>
<keyword evidence="4" id="KW-1133">Transmembrane helix</keyword>
<dbReference type="SUPFAM" id="SSF53448">
    <property type="entry name" value="Nucleotide-diphospho-sugar transferases"/>
    <property type="match status" value="1"/>
</dbReference>
<evidence type="ECO:0000313" key="7">
    <source>
        <dbReference type="Proteomes" id="UP001556631"/>
    </source>
</evidence>
<feature type="transmembrane region" description="Helical" evidence="4">
    <location>
        <begin position="6"/>
        <end position="26"/>
    </location>
</feature>
<reference evidence="6 7" key="1">
    <citation type="submission" date="2024-07" db="EMBL/GenBank/DDBJ databases">
        <authorList>
            <person name="Lee S."/>
            <person name="Kang M."/>
        </authorList>
    </citation>
    <scope>NUCLEOTIDE SEQUENCE [LARGE SCALE GENOMIC DNA]</scope>
    <source>
        <strain evidence="6 7">DS6</strain>
    </source>
</reference>
<keyword evidence="4" id="KW-0812">Transmembrane</keyword>
<evidence type="ECO:0000313" key="6">
    <source>
        <dbReference type="EMBL" id="MEX0426794.1"/>
    </source>
</evidence>
<dbReference type="RefSeq" id="WP_367991561.1">
    <property type="nucleotide sequence ID" value="NZ_JBFPJR010000005.1"/>
</dbReference>
<sequence>MTTVTVVSAMVAVACGLLFLYPYVIYPLTLRLLPKKPLSLGEAGTDGAGFALFFCAYNEARVMPDKLANIRDLKERYPNLQVFAYDDASSDGTLQLLQAEPDLVTVVRGSGRTGKAHGMKQMVAQCRADYLVFTDANVILDVDCVAELGRYYADERVGGVGGSLHYISSAEGTATEAAGGLYWRLEEWSKALESATGNVMGADGSIFSVRRELYPDFPDTVQDDFTVSMAVVFAGKRLVKAPSVVAYERLVSDRADEARRKVRIAARAFHTHTVMKSGREAMSPVDKYKYAAHKMLRWWGAVPVSVGLLAALVFLASVGVPGLIALAAATVLTVAARVVVPKSSSFVWDLLVAVMSTLLGVLRARRGETFAVWTPPATR</sequence>